<dbReference type="OrthoDB" id="75724at2759"/>
<protein>
    <recommendedName>
        <fullName evidence="1">CRAL-TRIO domain-containing protein</fullName>
    </recommendedName>
</protein>
<sequence length="425" mass="49514">MPLRNIFSFQDYTYKEKDKLDKLKEEIRKANIILPPCYDDAELLRILHGSECKISSAFNDLKNSISAYYEMTLTDYKTLFPKIYTLLNEGFIYIHGRDRYFRPLIVLDIPKINMKKYSVQDYMDLTIFTMQFVIEHMLLPGKVENWVNIVEMGRLGIKDIPFKPMVKLLGTLQKIFKCRLAHSFVLNPPGSIYYMWTCVKRFIDKATQDKVVFENKGYSETMLNICDLDQIEKRFGGKAQNTTVYWPPNFPDIFVTANSIYGLEKFPDIFVTANSIYGLDDDNPSLNRNKNSDRYKIIIEQVSDSSVYSDAKSENNDYLLGQELEKIDKLGIQRCDNEGFLEEGKLEIDDIDLCEIKTRKVLNDIKEQRRKRSISVSEEFYMDLKEPILDIRNDFNKVEVVSAETHENGGKEFNCGCNLNGCFIF</sequence>
<feature type="domain" description="CRAL-TRIO" evidence="1">
    <location>
        <begin position="94"/>
        <end position="243"/>
    </location>
</feature>
<dbReference type="CDD" id="cd00170">
    <property type="entry name" value="SEC14"/>
    <property type="match status" value="1"/>
</dbReference>
<dbReference type="EMBL" id="MPUH01000030">
    <property type="protein sequence ID" value="OMJ94161.1"/>
    <property type="molecule type" value="Genomic_DNA"/>
</dbReference>
<dbReference type="Gene3D" id="3.40.525.10">
    <property type="entry name" value="CRAL-TRIO lipid binding domain"/>
    <property type="match status" value="1"/>
</dbReference>
<evidence type="ECO:0000259" key="1">
    <source>
        <dbReference type="PROSITE" id="PS50191"/>
    </source>
</evidence>
<accession>A0A1R2CYU4</accession>
<keyword evidence="3" id="KW-1185">Reference proteome</keyword>
<name>A0A1R2CYU4_9CILI</name>
<dbReference type="AlphaFoldDB" id="A0A1R2CYU4"/>
<dbReference type="Pfam" id="PF00650">
    <property type="entry name" value="CRAL_TRIO"/>
    <property type="match status" value="1"/>
</dbReference>
<dbReference type="SMART" id="SM00516">
    <property type="entry name" value="SEC14"/>
    <property type="match status" value="1"/>
</dbReference>
<comment type="caution">
    <text evidence="2">The sequence shown here is derived from an EMBL/GenBank/DDBJ whole genome shotgun (WGS) entry which is preliminary data.</text>
</comment>
<gene>
    <name evidence="2" type="ORF">SteCoe_2641</name>
</gene>
<dbReference type="PANTHER" id="PTHR46818">
    <property type="entry name" value="DOMAIN-CONTAINING PROTEIN, PUTATIVE-RELATED"/>
    <property type="match status" value="1"/>
</dbReference>
<dbReference type="InterPro" id="IPR001251">
    <property type="entry name" value="CRAL-TRIO_dom"/>
</dbReference>
<dbReference type="InterPro" id="IPR036865">
    <property type="entry name" value="CRAL-TRIO_dom_sf"/>
</dbReference>
<dbReference type="InterPro" id="IPR036273">
    <property type="entry name" value="CRAL/TRIO_N_dom_sf"/>
</dbReference>
<dbReference type="Proteomes" id="UP000187209">
    <property type="component" value="Unassembled WGS sequence"/>
</dbReference>
<organism evidence="2 3">
    <name type="scientific">Stentor coeruleus</name>
    <dbReference type="NCBI Taxonomy" id="5963"/>
    <lineage>
        <taxon>Eukaryota</taxon>
        <taxon>Sar</taxon>
        <taxon>Alveolata</taxon>
        <taxon>Ciliophora</taxon>
        <taxon>Postciliodesmatophora</taxon>
        <taxon>Heterotrichea</taxon>
        <taxon>Heterotrichida</taxon>
        <taxon>Stentoridae</taxon>
        <taxon>Stentor</taxon>
    </lineage>
</organism>
<dbReference type="SUPFAM" id="SSF46938">
    <property type="entry name" value="CRAL/TRIO N-terminal domain"/>
    <property type="match status" value="1"/>
</dbReference>
<evidence type="ECO:0000313" key="3">
    <source>
        <dbReference type="Proteomes" id="UP000187209"/>
    </source>
</evidence>
<evidence type="ECO:0000313" key="2">
    <source>
        <dbReference type="EMBL" id="OMJ94161.1"/>
    </source>
</evidence>
<dbReference type="PROSITE" id="PS50191">
    <property type="entry name" value="CRAL_TRIO"/>
    <property type="match status" value="1"/>
</dbReference>
<reference evidence="2 3" key="1">
    <citation type="submission" date="2016-11" db="EMBL/GenBank/DDBJ databases">
        <title>The macronuclear genome of Stentor coeruleus: a giant cell with tiny introns.</title>
        <authorList>
            <person name="Slabodnick M."/>
            <person name="Ruby J.G."/>
            <person name="Reiff S.B."/>
            <person name="Swart E.C."/>
            <person name="Gosai S."/>
            <person name="Prabakaran S."/>
            <person name="Witkowska E."/>
            <person name="Larue G.E."/>
            <person name="Fisher S."/>
            <person name="Freeman R.M."/>
            <person name="Gunawardena J."/>
            <person name="Chu W."/>
            <person name="Stover N.A."/>
            <person name="Gregory B.D."/>
            <person name="Nowacki M."/>
            <person name="Derisi J."/>
            <person name="Roy S.W."/>
            <person name="Marshall W.F."/>
            <person name="Sood P."/>
        </authorList>
    </citation>
    <scope>NUCLEOTIDE SEQUENCE [LARGE SCALE GENOMIC DNA]</scope>
    <source>
        <strain evidence="2">WM001</strain>
    </source>
</reference>
<dbReference type="PANTHER" id="PTHR46818:SF1">
    <property type="entry name" value="CHROMOSOME UNDETERMINED SCAFFOLD_125, WHOLE GENOME SHOTGUN SEQUENCE"/>
    <property type="match status" value="1"/>
</dbReference>
<proteinExistence type="predicted"/>
<dbReference type="SUPFAM" id="SSF52087">
    <property type="entry name" value="CRAL/TRIO domain"/>
    <property type="match status" value="1"/>
</dbReference>